<dbReference type="Proteomes" id="UP001372338">
    <property type="component" value="Unassembled WGS sequence"/>
</dbReference>
<sequence>MRESALHCKAHLTSDLPCSGSSDLNKSLRKQGIRRRRRRGVGGGKRLECGRVPVVMGGVDGRLVIVFQVNYVLLAFKVITLQLSRSVYFLAMANSQVLKYTCLMNLCRSLCASSSISVAKFNESRDKFMVDIQGARSMYGDSNIDDDTRNGERVEDPSSSCSRKKGRKRCSLCHVQGHNKRSYPGLCNSGAENEHLYECSAQEIDADASDDGEGAEGMWVSDDDSEDECQESNEAESMGDTEDEDHFDAFEVEGEELAEDLDDGDE</sequence>
<feature type="compositionally biased region" description="Acidic residues" evidence="1">
    <location>
        <begin position="221"/>
        <end position="246"/>
    </location>
</feature>
<accession>A0AAN9HNL9</accession>
<name>A0AAN9HNL9_CROPI</name>
<comment type="caution">
    <text evidence="2">The sequence shown here is derived from an EMBL/GenBank/DDBJ whole genome shotgun (WGS) entry which is preliminary data.</text>
</comment>
<dbReference type="AlphaFoldDB" id="A0AAN9HNL9"/>
<feature type="region of interest" description="Disordered" evidence="1">
    <location>
        <begin position="140"/>
        <end position="165"/>
    </location>
</feature>
<feature type="compositionally biased region" description="Basic and acidic residues" evidence="1">
    <location>
        <begin position="146"/>
        <end position="156"/>
    </location>
</feature>
<evidence type="ECO:0000256" key="1">
    <source>
        <dbReference type="SAM" id="MobiDB-lite"/>
    </source>
</evidence>
<organism evidence="2 3">
    <name type="scientific">Crotalaria pallida</name>
    <name type="common">Smooth rattlebox</name>
    <name type="synonym">Crotalaria striata</name>
    <dbReference type="NCBI Taxonomy" id="3830"/>
    <lineage>
        <taxon>Eukaryota</taxon>
        <taxon>Viridiplantae</taxon>
        <taxon>Streptophyta</taxon>
        <taxon>Embryophyta</taxon>
        <taxon>Tracheophyta</taxon>
        <taxon>Spermatophyta</taxon>
        <taxon>Magnoliopsida</taxon>
        <taxon>eudicotyledons</taxon>
        <taxon>Gunneridae</taxon>
        <taxon>Pentapetalae</taxon>
        <taxon>rosids</taxon>
        <taxon>fabids</taxon>
        <taxon>Fabales</taxon>
        <taxon>Fabaceae</taxon>
        <taxon>Papilionoideae</taxon>
        <taxon>50 kb inversion clade</taxon>
        <taxon>genistoids sensu lato</taxon>
        <taxon>core genistoids</taxon>
        <taxon>Crotalarieae</taxon>
        <taxon>Crotalaria</taxon>
    </lineage>
</organism>
<reference evidence="2 3" key="1">
    <citation type="submission" date="2024-01" db="EMBL/GenBank/DDBJ databases">
        <title>The genomes of 5 underutilized Papilionoideae crops provide insights into root nodulation and disease resistanc.</title>
        <authorList>
            <person name="Yuan L."/>
        </authorList>
    </citation>
    <scope>NUCLEOTIDE SEQUENCE [LARGE SCALE GENOMIC DNA]</scope>
    <source>
        <strain evidence="2">ZHUSHIDOU_FW_LH</strain>
        <tissue evidence="2">Leaf</tissue>
    </source>
</reference>
<evidence type="ECO:0000313" key="2">
    <source>
        <dbReference type="EMBL" id="KAK7243464.1"/>
    </source>
</evidence>
<evidence type="ECO:0000313" key="3">
    <source>
        <dbReference type="Proteomes" id="UP001372338"/>
    </source>
</evidence>
<keyword evidence="3" id="KW-1185">Reference proteome</keyword>
<proteinExistence type="predicted"/>
<gene>
    <name evidence="2" type="ORF">RIF29_38261</name>
</gene>
<feature type="region of interest" description="Disordered" evidence="1">
    <location>
        <begin position="207"/>
        <end position="246"/>
    </location>
</feature>
<protein>
    <submittedName>
        <fullName evidence="2">Uncharacterized protein</fullName>
    </submittedName>
</protein>
<dbReference type="EMBL" id="JAYWIO010000008">
    <property type="protein sequence ID" value="KAK7243464.1"/>
    <property type="molecule type" value="Genomic_DNA"/>
</dbReference>